<evidence type="ECO:0008006" key="7">
    <source>
        <dbReference type="Google" id="ProtNLM"/>
    </source>
</evidence>
<reference evidence="5" key="1">
    <citation type="submission" date="2021-01" db="UniProtKB">
        <authorList>
            <consortium name="EnsemblPlants"/>
        </authorList>
    </citation>
    <scope>IDENTIFICATION</scope>
</reference>
<keyword evidence="6" id="KW-1185">Reference proteome</keyword>
<dbReference type="SUPFAM" id="SSF52833">
    <property type="entry name" value="Thioredoxin-like"/>
    <property type="match status" value="1"/>
</dbReference>
<dbReference type="AlphaFoldDB" id="A0A7N0TLB3"/>
<dbReference type="PANTHER" id="PTHR47770:SF1">
    <property type="entry name" value="PLANT UBX DOMAIN-CONTAINING PROTEIN 11"/>
    <property type="match status" value="1"/>
</dbReference>
<feature type="compositionally biased region" description="Basic and acidic residues" evidence="2">
    <location>
        <begin position="209"/>
        <end position="239"/>
    </location>
</feature>
<dbReference type="Pfam" id="PF00789">
    <property type="entry name" value="UBX"/>
    <property type="match status" value="1"/>
</dbReference>
<dbReference type="InterPro" id="IPR036249">
    <property type="entry name" value="Thioredoxin-like_sf"/>
</dbReference>
<dbReference type="InterPro" id="IPR029071">
    <property type="entry name" value="Ubiquitin-like_domsf"/>
</dbReference>
<feature type="compositionally biased region" description="Polar residues" evidence="2">
    <location>
        <begin position="442"/>
        <end position="475"/>
    </location>
</feature>
<feature type="compositionally biased region" description="Basic and acidic residues" evidence="2">
    <location>
        <begin position="477"/>
        <end position="488"/>
    </location>
</feature>
<dbReference type="SMART" id="SM00166">
    <property type="entry name" value="UBX"/>
    <property type="match status" value="1"/>
</dbReference>
<dbReference type="CDD" id="cd01767">
    <property type="entry name" value="UBX"/>
    <property type="match status" value="1"/>
</dbReference>
<evidence type="ECO:0000256" key="1">
    <source>
        <dbReference type="ARBA" id="ARBA00022786"/>
    </source>
</evidence>
<dbReference type="PROSITE" id="PS50033">
    <property type="entry name" value="UBX"/>
    <property type="match status" value="1"/>
</dbReference>
<feature type="region of interest" description="Disordered" evidence="2">
    <location>
        <begin position="410"/>
        <end position="510"/>
    </location>
</feature>
<dbReference type="Gene3D" id="3.40.30.10">
    <property type="entry name" value="Glutaredoxin"/>
    <property type="match status" value="1"/>
</dbReference>
<protein>
    <recommendedName>
        <fullName evidence="7">UBX domain-containing protein</fullName>
    </recommendedName>
</protein>
<feature type="region of interest" description="Disordered" evidence="2">
    <location>
        <begin position="139"/>
        <end position="241"/>
    </location>
</feature>
<evidence type="ECO:0000313" key="6">
    <source>
        <dbReference type="Proteomes" id="UP000594263"/>
    </source>
</evidence>
<dbReference type="Gene3D" id="3.10.20.90">
    <property type="entry name" value="Phosphatidylinositol 3-kinase Catalytic Subunit, Chain A, domain 1"/>
    <property type="match status" value="1"/>
</dbReference>
<evidence type="ECO:0000256" key="2">
    <source>
        <dbReference type="SAM" id="MobiDB-lite"/>
    </source>
</evidence>
<feature type="domain" description="Ubiquitin-like" evidence="4">
    <location>
        <begin position="281"/>
        <end position="361"/>
    </location>
</feature>
<evidence type="ECO:0000259" key="4">
    <source>
        <dbReference type="PROSITE" id="PS50053"/>
    </source>
</evidence>
<dbReference type="InterPro" id="IPR001012">
    <property type="entry name" value="UBX_dom"/>
</dbReference>
<proteinExistence type="predicted"/>
<dbReference type="PROSITE" id="PS50053">
    <property type="entry name" value="UBIQUITIN_2"/>
    <property type="match status" value="1"/>
</dbReference>
<dbReference type="EnsemblPlants" id="Kaladp0039s0450.1.v1.1">
    <property type="protein sequence ID" value="Kaladp0039s0450.1.v1.1"/>
    <property type="gene ID" value="Kaladp0039s0450.v1.1"/>
</dbReference>
<evidence type="ECO:0000259" key="3">
    <source>
        <dbReference type="PROSITE" id="PS50033"/>
    </source>
</evidence>
<dbReference type="Gramene" id="Kaladp0039s0450.1.v1.1">
    <property type="protein sequence ID" value="Kaladp0039s0450.1.v1.1"/>
    <property type="gene ID" value="Kaladp0039s0450.v1.1"/>
</dbReference>
<dbReference type="Pfam" id="PF23187">
    <property type="entry name" value="UBX7_N"/>
    <property type="match status" value="1"/>
</dbReference>
<feature type="compositionally biased region" description="Polar residues" evidence="2">
    <location>
        <begin position="491"/>
        <end position="504"/>
    </location>
</feature>
<dbReference type="InterPro" id="IPR000626">
    <property type="entry name" value="Ubiquitin-like_dom"/>
</dbReference>
<sequence length="510" mass="55905">MEQSINSLTFKGSIPEAIMESKRQKKLFVVYISGVDEISDRMENATWIDNKVVESVMKYCILLHIPQGSTEAVQFSTIYPQTSVPCITVVGYNGVLIWQNEGFVSAEILQSTIDKAWLSLHLQETTASILTAALASKKSEPSSSGTSIDGHQEDVDTAKPDSMATSDPLVLDKDLGNESEVEKSTDSVNTTRQDDRAGTPLSSALEMVEEARTTGDHETPVSVEEKLLSTKDEKNKNHDQSSVACEAISSIVSREICEDNRTEDAKTEGNRKVAVPDSDDVNLNIRLPNGTSLQQKFHMTSTLKAVKAYVSENQESSTSSYDLAIPYPRRVFSDQDLSQSLSELGLSNRQALIVVPHQQASRDAGVVNFARGQITVTANASSNASEEGYFSYIRRVLSYFNPLSYISGRPNSSGSETGSEGSMWQYGSNRGLQDGRGGAGNPYSQYSQSQNKPESSNSNRKNKQPSNTRFGSNIHTLKHDDDDGRLDTRNPFWNGNSTQYNGNGDNEDGK</sequence>
<dbReference type="SUPFAM" id="SSF54236">
    <property type="entry name" value="Ubiquitin-like"/>
    <property type="match status" value="1"/>
</dbReference>
<organism evidence="5 6">
    <name type="scientific">Kalanchoe fedtschenkoi</name>
    <name type="common">Lavender scallops</name>
    <name type="synonym">South American air plant</name>
    <dbReference type="NCBI Taxonomy" id="63787"/>
    <lineage>
        <taxon>Eukaryota</taxon>
        <taxon>Viridiplantae</taxon>
        <taxon>Streptophyta</taxon>
        <taxon>Embryophyta</taxon>
        <taxon>Tracheophyta</taxon>
        <taxon>Spermatophyta</taxon>
        <taxon>Magnoliopsida</taxon>
        <taxon>eudicotyledons</taxon>
        <taxon>Gunneridae</taxon>
        <taxon>Pentapetalae</taxon>
        <taxon>Saxifragales</taxon>
        <taxon>Crassulaceae</taxon>
        <taxon>Kalanchoe</taxon>
    </lineage>
</organism>
<feature type="compositionally biased region" description="Basic and acidic residues" evidence="2">
    <location>
        <begin position="170"/>
        <end position="185"/>
    </location>
</feature>
<feature type="compositionally biased region" description="Basic and acidic residues" evidence="2">
    <location>
        <begin position="150"/>
        <end position="159"/>
    </location>
</feature>
<keyword evidence="1" id="KW-0833">Ubl conjugation pathway</keyword>
<name>A0A7N0TLB3_KALFE</name>
<accession>A0A7N0TLB3</accession>
<dbReference type="OMA" id="FEPNNTS"/>
<feature type="domain" description="UBX" evidence="3">
    <location>
        <begin position="276"/>
        <end position="354"/>
    </location>
</feature>
<evidence type="ECO:0000313" key="5">
    <source>
        <dbReference type="EnsemblPlants" id="Kaladp0039s0450.1.v1.1"/>
    </source>
</evidence>
<dbReference type="Proteomes" id="UP000594263">
    <property type="component" value="Unplaced"/>
</dbReference>
<dbReference type="PANTHER" id="PTHR47770">
    <property type="entry name" value="PLANT UBX DOMAIN-CONTAINING PROTEIN 11"/>
    <property type="match status" value="1"/>
</dbReference>
<feature type="compositionally biased region" description="Low complexity" evidence="2">
    <location>
        <begin position="412"/>
        <end position="422"/>
    </location>
</feature>